<dbReference type="AlphaFoldDB" id="A0A937KED3"/>
<comment type="similarity">
    <text evidence="2">Belongs to the DoxX family.</text>
</comment>
<evidence type="ECO:0000313" key="9">
    <source>
        <dbReference type="Proteomes" id="UP000614216"/>
    </source>
</evidence>
<feature type="transmembrane region" description="Helical" evidence="7">
    <location>
        <begin position="72"/>
        <end position="98"/>
    </location>
</feature>
<dbReference type="InterPro" id="IPR051907">
    <property type="entry name" value="DoxX-like_oxidoreductase"/>
</dbReference>
<evidence type="ECO:0000256" key="1">
    <source>
        <dbReference type="ARBA" id="ARBA00004651"/>
    </source>
</evidence>
<keyword evidence="9" id="KW-1185">Reference proteome</keyword>
<keyword evidence="5 7" id="KW-1133">Transmembrane helix</keyword>
<reference evidence="8" key="1">
    <citation type="submission" date="2021-01" db="EMBL/GenBank/DDBJ databases">
        <title>Fulvivirga kasyanovii gen. nov., sp nov., a novel member of the phylum Bacteroidetes isolated from seawater in a mussel farm.</title>
        <authorList>
            <person name="Zhao L.-H."/>
            <person name="Wang Z.-J."/>
        </authorList>
    </citation>
    <scope>NUCLEOTIDE SEQUENCE</scope>
    <source>
        <strain evidence="8">29W222</strain>
    </source>
</reference>
<name>A0A937KED3_9BACT</name>
<dbReference type="EMBL" id="JAEUGD010000066">
    <property type="protein sequence ID" value="MBL6449464.1"/>
    <property type="molecule type" value="Genomic_DNA"/>
</dbReference>
<evidence type="ECO:0000256" key="5">
    <source>
        <dbReference type="ARBA" id="ARBA00022989"/>
    </source>
</evidence>
<proteinExistence type="inferred from homology"/>
<sequence length="137" mass="15009">MKQLLNTKFPTSVSHVWLLVLRVTSAAFMLTHGYPKLMTLLEGGEIAFYDFLGLGMTASLALAVLAEFICSILLILGLATRLASIPLIITMLVAAFAVHADDPFGKKEFGLLYLLIFITTLVFGAGKYSIDRLLEKK</sequence>
<dbReference type="RefSeq" id="WP_202858985.1">
    <property type="nucleotide sequence ID" value="NZ_JAEUGD010000066.1"/>
</dbReference>
<dbReference type="PANTHER" id="PTHR33452">
    <property type="entry name" value="OXIDOREDUCTASE CATD-RELATED"/>
    <property type="match status" value="1"/>
</dbReference>
<dbReference type="PANTHER" id="PTHR33452:SF1">
    <property type="entry name" value="INNER MEMBRANE PROTEIN YPHA-RELATED"/>
    <property type="match status" value="1"/>
</dbReference>
<evidence type="ECO:0000256" key="3">
    <source>
        <dbReference type="ARBA" id="ARBA00022475"/>
    </source>
</evidence>
<comment type="subcellular location">
    <subcellularLocation>
        <location evidence="1">Cell membrane</location>
        <topology evidence="1">Multi-pass membrane protein</topology>
    </subcellularLocation>
</comment>
<evidence type="ECO:0000256" key="4">
    <source>
        <dbReference type="ARBA" id="ARBA00022692"/>
    </source>
</evidence>
<feature type="transmembrane region" description="Helical" evidence="7">
    <location>
        <begin position="12"/>
        <end position="34"/>
    </location>
</feature>
<evidence type="ECO:0000256" key="7">
    <source>
        <dbReference type="SAM" id="Phobius"/>
    </source>
</evidence>
<keyword evidence="3" id="KW-1003">Cell membrane</keyword>
<keyword evidence="6 7" id="KW-0472">Membrane</keyword>
<keyword evidence="4 7" id="KW-0812">Transmembrane</keyword>
<feature type="transmembrane region" description="Helical" evidence="7">
    <location>
        <begin position="110"/>
        <end position="130"/>
    </location>
</feature>
<dbReference type="Pfam" id="PF07681">
    <property type="entry name" value="DoxX"/>
    <property type="match status" value="1"/>
</dbReference>
<protein>
    <submittedName>
        <fullName evidence="8">DoxX family protein</fullName>
    </submittedName>
</protein>
<evidence type="ECO:0000256" key="6">
    <source>
        <dbReference type="ARBA" id="ARBA00023136"/>
    </source>
</evidence>
<evidence type="ECO:0000313" key="8">
    <source>
        <dbReference type="EMBL" id="MBL6449464.1"/>
    </source>
</evidence>
<dbReference type="InterPro" id="IPR032808">
    <property type="entry name" value="DoxX"/>
</dbReference>
<evidence type="ECO:0000256" key="2">
    <source>
        <dbReference type="ARBA" id="ARBA00006679"/>
    </source>
</evidence>
<comment type="caution">
    <text evidence="8">The sequence shown here is derived from an EMBL/GenBank/DDBJ whole genome shotgun (WGS) entry which is preliminary data.</text>
</comment>
<accession>A0A937KED3</accession>
<dbReference type="GO" id="GO:0005886">
    <property type="term" value="C:plasma membrane"/>
    <property type="evidence" value="ECO:0007669"/>
    <property type="project" value="UniProtKB-SubCell"/>
</dbReference>
<gene>
    <name evidence="8" type="ORF">JMN32_24340</name>
</gene>
<dbReference type="Proteomes" id="UP000614216">
    <property type="component" value="Unassembled WGS sequence"/>
</dbReference>
<organism evidence="8 9">
    <name type="scientific">Fulvivirga marina</name>
    <dbReference type="NCBI Taxonomy" id="2494733"/>
    <lineage>
        <taxon>Bacteria</taxon>
        <taxon>Pseudomonadati</taxon>
        <taxon>Bacteroidota</taxon>
        <taxon>Cytophagia</taxon>
        <taxon>Cytophagales</taxon>
        <taxon>Fulvivirgaceae</taxon>
        <taxon>Fulvivirga</taxon>
    </lineage>
</organism>